<feature type="domain" description="UBC core" evidence="8">
    <location>
        <begin position="1"/>
        <end position="152"/>
    </location>
</feature>
<keyword evidence="9" id="KW-1185">Reference proteome</keyword>
<dbReference type="OrthoDB" id="1463766at2759"/>
<dbReference type="RefSeq" id="XP_022723856.1">
    <property type="nucleotide sequence ID" value="XM_022868121.1"/>
</dbReference>
<dbReference type="InterPro" id="IPR000608">
    <property type="entry name" value="UBC"/>
</dbReference>
<evidence type="ECO:0000256" key="4">
    <source>
        <dbReference type="ARBA" id="ARBA00022840"/>
    </source>
</evidence>
<dbReference type="GO" id="GO:0005524">
    <property type="term" value="F:ATP binding"/>
    <property type="evidence" value="ECO:0007669"/>
    <property type="project" value="UniProtKB-UniRule"/>
</dbReference>
<evidence type="ECO:0000313" key="10">
    <source>
        <dbReference type="RefSeq" id="XP_022723856.1"/>
    </source>
</evidence>
<accession>A0A6P5X615</accession>
<protein>
    <submittedName>
        <fullName evidence="10 11">SUMO-conjugating enzyme UBC9 isoform X1</fullName>
    </submittedName>
</protein>
<reference evidence="10 11" key="1">
    <citation type="submission" date="2025-04" db="UniProtKB">
        <authorList>
            <consortium name="RefSeq"/>
        </authorList>
    </citation>
    <scope>IDENTIFICATION</scope>
    <source>
        <tissue evidence="10 11">Fruit stalk</tissue>
    </source>
</reference>
<feature type="active site" description="Glycyl thioester intermediate" evidence="6">
    <location>
        <position position="90"/>
    </location>
</feature>
<sequence length="153" mass="17148">MASKRILKELKDLQKDPPTSCSAVDVDKGPVAEDMFHWQATIMGPPDSPYSGGVFLVTIHFPPDYPFKPPKVAFRTKVFHPNINSNGSICLDILKEQWSPALTISKVLLSICSLLTDPNPDDPLVPEIAHMYKTDRNKYETTARSWTQKYAMG</sequence>
<keyword evidence="4 7" id="KW-0067">ATP-binding</keyword>
<dbReference type="GO" id="GO:0004842">
    <property type="term" value="F:ubiquitin-protein transferase activity"/>
    <property type="evidence" value="ECO:0007669"/>
    <property type="project" value="UniProtKB-ARBA"/>
</dbReference>
<dbReference type="PROSITE" id="PS50127">
    <property type="entry name" value="UBC_2"/>
    <property type="match status" value="1"/>
</dbReference>
<dbReference type="FunFam" id="3.10.110.10:FF:000001">
    <property type="entry name" value="Ubiquitin-conjugating enzyme 28, E2"/>
    <property type="match status" value="1"/>
</dbReference>
<keyword evidence="2 7" id="KW-0547">Nucleotide-binding</keyword>
<name>A0A6P5X615_DURZI</name>
<dbReference type="CDD" id="cd23792">
    <property type="entry name" value="UBCc_UBE2D"/>
    <property type="match status" value="1"/>
</dbReference>
<dbReference type="SUPFAM" id="SSF54495">
    <property type="entry name" value="UBC-like"/>
    <property type="match status" value="1"/>
</dbReference>
<evidence type="ECO:0000313" key="11">
    <source>
        <dbReference type="RefSeq" id="XP_022723865.1"/>
    </source>
</evidence>
<dbReference type="PANTHER" id="PTHR24068">
    <property type="entry name" value="UBIQUITIN-CONJUGATING ENZYME E2"/>
    <property type="match status" value="1"/>
</dbReference>
<organism evidence="9 11">
    <name type="scientific">Durio zibethinus</name>
    <name type="common">Durian</name>
    <dbReference type="NCBI Taxonomy" id="66656"/>
    <lineage>
        <taxon>Eukaryota</taxon>
        <taxon>Viridiplantae</taxon>
        <taxon>Streptophyta</taxon>
        <taxon>Embryophyta</taxon>
        <taxon>Tracheophyta</taxon>
        <taxon>Spermatophyta</taxon>
        <taxon>Magnoliopsida</taxon>
        <taxon>eudicotyledons</taxon>
        <taxon>Gunneridae</taxon>
        <taxon>Pentapetalae</taxon>
        <taxon>rosids</taxon>
        <taxon>malvids</taxon>
        <taxon>Malvales</taxon>
        <taxon>Malvaceae</taxon>
        <taxon>Helicteroideae</taxon>
        <taxon>Durio</taxon>
    </lineage>
</organism>
<evidence type="ECO:0000256" key="2">
    <source>
        <dbReference type="ARBA" id="ARBA00022741"/>
    </source>
</evidence>
<dbReference type="GO" id="GO:0006511">
    <property type="term" value="P:ubiquitin-dependent protein catabolic process"/>
    <property type="evidence" value="ECO:0007669"/>
    <property type="project" value="UniProtKB-ARBA"/>
</dbReference>
<gene>
    <name evidence="10 11" type="primary">LOC111280705</name>
</gene>
<evidence type="ECO:0000256" key="1">
    <source>
        <dbReference type="ARBA" id="ARBA00022679"/>
    </source>
</evidence>
<evidence type="ECO:0000256" key="3">
    <source>
        <dbReference type="ARBA" id="ARBA00022786"/>
    </source>
</evidence>
<dbReference type="Pfam" id="PF00179">
    <property type="entry name" value="UQ_con"/>
    <property type="match status" value="1"/>
</dbReference>
<dbReference type="Gene3D" id="3.10.110.10">
    <property type="entry name" value="Ubiquitin Conjugating Enzyme"/>
    <property type="match status" value="1"/>
</dbReference>
<proteinExistence type="inferred from homology"/>
<dbReference type="KEGG" id="dzi:111280705"/>
<dbReference type="GeneID" id="111280705"/>
<dbReference type="AlphaFoldDB" id="A0A6P5X615"/>
<evidence type="ECO:0000256" key="5">
    <source>
        <dbReference type="ARBA" id="ARBA00043952"/>
    </source>
</evidence>
<evidence type="ECO:0000313" key="9">
    <source>
        <dbReference type="Proteomes" id="UP000515121"/>
    </source>
</evidence>
<keyword evidence="1" id="KW-0808">Transferase</keyword>
<dbReference type="Proteomes" id="UP000515121">
    <property type="component" value="Unplaced"/>
</dbReference>
<comment type="similarity">
    <text evidence="7">Belongs to the ubiquitin-conjugating enzyme family.</text>
</comment>
<comment type="pathway">
    <text evidence="5">Protein modification.</text>
</comment>
<evidence type="ECO:0000256" key="7">
    <source>
        <dbReference type="RuleBase" id="RU362109"/>
    </source>
</evidence>
<keyword evidence="3 7" id="KW-0833">Ubl conjugation pathway</keyword>
<dbReference type="SMART" id="SM00212">
    <property type="entry name" value="UBCc"/>
    <property type="match status" value="1"/>
</dbReference>
<dbReference type="InterPro" id="IPR023313">
    <property type="entry name" value="UBQ-conjugating_AS"/>
</dbReference>
<dbReference type="InterPro" id="IPR016135">
    <property type="entry name" value="UBQ-conjugating_enzyme/RWD"/>
</dbReference>
<evidence type="ECO:0000256" key="6">
    <source>
        <dbReference type="PROSITE-ProRule" id="PRU10133"/>
    </source>
</evidence>
<evidence type="ECO:0000259" key="8">
    <source>
        <dbReference type="PROSITE" id="PS50127"/>
    </source>
</evidence>
<dbReference type="PROSITE" id="PS00183">
    <property type="entry name" value="UBC_1"/>
    <property type="match status" value="1"/>
</dbReference>
<dbReference type="RefSeq" id="XP_022723865.1">
    <property type="nucleotide sequence ID" value="XM_022868130.1"/>
</dbReference>